<dbReference type="VEuPathDB" id="PlasmoDB:PVP01_0010900"/>
<dbReference type="VEuPathDB" id="PlasmoDB:PVX_005570"/>
<evidence type="ECO:0008006" key="4">
    <source>
        <dbReference type="Google" id="ProtNLM"/>
    </source>
</evidence>
<reference evidence="2 3" key="1">
    <citation type="submission" date="2016-07" db="EMBL/GenBank/DDBJ databases">
        <authorList>
            <consortium name="Pathogen Informatics"/>
        </authorList>
    </citation>
    <scope>NUCLEOTIDE SEQUENCE [LARGE SCALE GENOMIC DNA]</scope>
</reference>
<evidence type="ECO:0000256" key="1">
    <source>
        <dbReference type="SAM" id="MobiDB-lite"/>
    </source>
</evidence>
<protein>
    <recommendedName>
        <fullName evidence="4">VIR protein</fullName>
    </recommendedName>
</protein>
<accession>A0A1G4E3F7</accession>
<dbReference type="EMBL" id="FLYI01000111">
    <property type="protein sequence ID" value="SCA60207.1"/>
    <property type="molecule type" value="Genomic_DNA"/>
</dbReference>
<sequence>MVELSYKERKKGIILDKYDYRDNFDELVSSVNYKTKELKETDDLSKFVNKCKGLGKYLDNHRKECIKCYEGEFVQSDLNFYSAIDSLLSEVTNYGGCPRHWSNKDDERINLIRELNKFCKQKDGYKNDLRKLGTECREKTKCNKTEICNTKQLGYKQWLHENQKHFSAKQSIIDMYFSGPNPKIKLSYDCNTANSTLFEDNTNYCSKCVTTKSAPNDVAKSQYFVTEGISNLPADDSRYVISEESDLNYTSQKYGLGNVLYYGDIFGYDEHDDIHTVTLKDSSCTNSTYNIVQETLSDVTQTVNYPEVPQVSEMSEVSTSSKISEASPSSKINELSVASETSQPSDPSASYVPPPINNIPKAKEPSTSYHYFENYLYPKFESTEPSMS</sequence>
<gene>
    <name evidence="2" type="ORF">PVC01_000010800</name>
</gene>
<dbReference type="AlphaFoldDB" id="A0A1G4E3F7"/>
<feature type="compositionally biased region" description="Low complexity" evidence="1">
    <location>
        <begin position="318"/>
        <end position="330"/>
    </location>
</feature>
<dbReference type="Proteomes" id="UP000305196">
    <property type="component" value="Unassembled WGS sequence"/>
</dbReference>
<organism evidence="2 3">
    <name type="scientific">Plasmodium vivax</name>
    <name type="common">malaria parasite P. vivax</name>
    <dbReference type="NCBI Taxonomy" id="5855"/>
    <lineage>
        <taxon>Eukaryota</taxon>
        <taxon>Sar</taxon>
        <taxon>Alveolata</taxon>
        <taxon>Apicomplexa</taxon>
        <taxon>Aconoidasida</taxon>
        <taxon>Haemosporida</taxon>
        <taxon>Plasmodiidae</taxon>
        <taxon>Plasmodium</taxon>
        <taxon>Plasmodium (Plasmodium)</taxon>
    </lineage>
</organism>
<feature type="compositionally biased region" description="Polar residues" evidence="1">
    <location>
        <begin position="331"/>
        <end position="348"/>
    </location>
</feature>
<name>A0A1G4E3F7_PLAVI</name>
<dbReference type="VEuPathDB" id="PlasmoDB:PVW1_110005900"/>
<proteinExistence type="predicted"/>
<evidence type="ECO:0000313" key="2">
    <source>
        <dbReference type="EMBL" id="SCA60207.1"/>
    </source>
</evidence>
<evidence type="ECO:0000313" key="3">
    <source>
        <dbReference type="Proteomes" id="UP000305196"/>
    </source>
</evidence>
<feature type="region of interest" description="Disordered" evidence="1">
    <location>
        <begin position="310"/>
        <end position="364"/>
    </location>
</feature>